<evidence type="ECO:0000313" key="1">
    <source>
        <dbReference type="EMBL" id="CAD2207048.1"/>
    </source>
</evidence>
<dbReference type="Proteomes" id="UP000580250">
    <property type="component" value="Unassembled WGS sequence"/>
</dbReference>
<name>A0A6V7Y677_MELEN</name>
<sequence>MSFFKFFNTKCQNYFILFKHFVLILLFLYCSTRVVCDERKLGFEGKQNQQDIVEVDSDTSNNKHNSCKQFLACERRRVQLQNQGNHAKLSCLHLLNQENEFGVQLRHKRRISSKRKMRSCLQKINRNKKHSIKNKELSPTQVVVAGVGTIPASHLFPITKQQIIPYGNKIDIENVLVRNPTPSESNEFSTDYSTTTTTTTIYQQQQSQQQQSQKIIKTKNKLNLQKI</sequence>
<comment type="caution">
    <text evidence="1">The sequence shown here is derived from an EMBL/GenBank/DDBJ whole genome shotgun (WGS) entry which is preliminary data.</text>
</comment>
<evidence type="ECO:0000313" key="2">
    <source>
        <dbReference type="Proteomes" id="UP000580250"/>
    </source>
</evidence>
<dbReference type="AlphaFoldDB" id="A0A6V7Y677"/>
<reference evidence="1 2" key="1">
    <citation type="submission" date="2020-08" db="EMBL/GenBank/DDBJ databases">
        <authorList>
            <person name="Koutsovoulos G."/>
            <person name="Danchin GJ E."/>
        </authorList>
    </citation>
    <scope>NUCLEOTIDE SEQUENCE [LARGE SCALE GENOMIC DNA]</scope>
</reference>
<organism evidence="1 2">
    <name type="scientific">Meloidogyne enterolobii</name>
    <name type="common">Root-knot nematode worm</name>
    <name type="synonym">Meloidogyne mayaguensis</name>
    <dbReference type="NCBI Taxonomy" id="390850"/>
    <lineage>
        <taxon>Eukaryota</taxon>
        <taxon>Metazoa</taxon>
        <taxon>Ecdysozoa</taxon>
        <taxon>Nematoda</taxon>
        <taxon>Chromadorea</taxon>
        <taxon>Rhabditida</taxon>
        <taxon>Tylenchina</taxon>
        <taxon>Tylenchomorpha</taxon>
        <taxon>Tylenchoidea</taxon>
        <taxon>Meloidogynidae</taxon>
        <taxon>Meloidogyninae</taxon>
        <taxon>Meloidogyne</taxon>
    </lineage>
</organism>
<gene>
    <name evidence="1" type="ORF">MENT_LOCUS60954</name>
</gene>
<dbReference type="EMBL" id="CAJEWN010003253">
    <property type="protein sequence ID" value="CAD2207048.1"/>
    <property type="molecule type" value="Genomic_DNA"/>
</dbReference>
<accession>A0A6V7Y677</accession>
<proteinExistence type="predicted"/>
<protein>
    <submittedName>
        <fullName evidence="1">Uncharacterized protein</fullName>
    </submittedName>
</protein>